<dbReference type="SUPFAM" id="SSF52540">
    <property type="entry name" value="P-loop containing nucleoside triphosphate hydrolases"/>
    <property type="match status" value="1"/>
</dbReference>
<feature type="compositionally biased region" description="Polar residues" evidence="3">
    <location>
        <begin position="1"/>
        <end position="11"/>
    </location>
</feature>
<dbReference type="InterPro" id="IPR038238">
    <property type="entry name" value="Clp1_C_sf"/>
</dbReference>
<evidence type="ECO:0000256" key="1">
    <source>
        <dbReference type="ARBA" id="ARBA00022741"/>
    </source>
</evidence>
<dbReference type="InterPro" id="IPR027417">
    <property type="entry name" value="P-loop_NTPase"/>
</dbReference>
<reference evidence="6 7" key="1">
    <citation type="submission" date="2019-07" db="EMBL/GenBank/DDBJ databases">
        <title>Genomics analysis of Aphanomyces spp. identifies a new class of oomycete effector associated with host adaptation.</title>
        <authorList>
            <person name="Gaulin E."/>
        </authorList>
    </citation>
    <scope>NUCLEOTIDE SEQUENCE [LARGE SCALE GENOMIC DNA]</scope>
    <source>
        <strain evidence="6 7">ATCC 201684</strain>
    </source>
</reference>
<keyword evidence="2" id="KW-0067">ATP-binding</keyword>
<feature type="domain" description="Clp1 P-loop" evidence="5">
    <location>
        <begin position="32"/>
        <end position="229"/>
    </location>
</feature>
<name>A0A6G0WJ47_9STRA</name>
<evidence type="ECO:0000259" key="4">
    <source>
        <dbReference type="Pfam" id="PF06807"/>
    </source>
</evidence>
<keyword evidence="7" id="KW-1185">Reference proteome</keyword>
<dbReference type="GO" id="GO:0051731">
    <property type="term" value="F:polynucleotide 5'-hydroxyl-kinase activity"/>
    <property type="evidence" value="ECO:0007669"/>
    <property type="project" value="InterPro"/>
</dbReference>
<proteinExistence type="predicted"/>
<dbReference type="Pfam" id="PF06807">
    <property type="entry name" value="Clp1"/>
    <property type="match status" value="1"/>
</dbReference>
<evidence type="ECO:0000256" key="2">
    <source>
        <dbReference type="ARBA" id="ARBA00022840"/>
    </source>
</evidence>
<feature type="region of interest" description="Disordered" evidence="3">
    <location>
        <begin position="1"/>
        <end position="30"/>
    </location>
</feature>
<feature type="domain" description="Clp1 C-terminal" evidence="4">
    <location>
        <begin position="255"/>
        <end position="336"/>
    </location>
</feature>
<dbReference type="InterPro" id="IPR032319">
    <property type="entry name" value="CLP1_P"/>
</dbReference>
<accession>A0A6G0WJ47</accession>
<dbReference type="GO" id="GO:0031124">
    <property type="term" value="P:mRNA 3'-end processing"/>
    <property type="evidence" value="ECO:0007669"/>
    <property type="project" value="InterPro"/>
</dbReference>
<gene>
    <name evidence="6" type="ORF">Ae201684_014663</name>
</gene>
<dbReference type="PANTHER" id="PTHR12755">
    <property type="entry name" value="CLEAVAGE/POLYADENYLATION FACTOR IA SUBUNIT CLP1P"/>
    <property type="match status" value="1"/>
</dbReference>
<keyword evidence="1" id="KW-0547">Nucleotide-binding</keyword>
<dbReference type="GO" id="GO:0005524">
    <property type="term" value="F:ATP binding"/>
    <property type="evidence" value="ECO:0007669"/>
    <property type="project" value="UniProtKB-KW"/>
</dbReference>
<evidence type="ECO:0000313" key="6">
    <source>
        <dbReference type="EMBL" id="KAF0727246.1"/>
    </source>
</evidence>
<sequence length="337" mass="37722">MESAESVQALLTRQRDDAARSQSRGPTVLIAGPTDAGKSSLCRKLIWKELSTKKRPILFADLDIGQGEVSIPGTIGAAVIDPSFLSQIDTPDLEAFGEERLHPIVMFNPFVYYVGHTSMSEKEWLYQWFIKQLAARIAEKQSSDANLAASGVVVNTCGWIEGRGYRLLLDGIRSFRPNLVIVMGDHKLYEQLLHESVSVVFLPRSPLVQTRSSSFRRQARLSKIRDYFSRNLQPPMPFFQVQVGIDAIKFYRFVQSNQPRHLVQVKREHIVETMAQKIVAMYAALANDQHLTSAKVLGFVCIRSIDLISKTVVFVSPCAGPLPSNSFVVGQVEWIEG</sequence>
<dbReference type="PANTHER" id="PTHR12755:SF6">
    <property type="entry name" value="POLYRIBONUCLEOTIDE 5'-HYDROXYL-KINASE CLP1"/>
    <property type="match status" value="1"/>
</dbReference>
<dbReference type="EMBL" id="VJMJ01000199">
    <property type="protein sequence ID" value="KAF0727246.1"/>
    <property type="molecule type" value="Genomic_DNA"/>
</dbReference>
<dbReference type="GO" id="GO:0005634">
    <property type="term" value="C:nucleus"/>
    <property type="evidence" value="ECO:0007669"/>
    <property type="project" value="TreeGrafter"/>
</dbReference>
<dbReference type="Proteomes" id="UP000481153">
    <property type="component" value="Unassembled WGS sequence"/>
</dbReference>
<evidence type="ECO:0000259" key="5">
    <source>
        <dbReference type="Pfam" id="PF16575"/>
    </source>
</evidence>
<dbReference type="Pfam" id="PF16575">
    <property type="entry name" value="CLP1_P"/>
    <property type="match status" value="1"/>
</dbReference>
<dbReference type="AlphaFoldDB" id="A0A6G0WJ47"/>
<dbReference type="Gene3D" id="2.40.30.330">
    <property type="entry name" value="Pre-mRNA cleavage complex subunit Clp1, C-terminal domain"/>
    <property type="match status" value="1"/>
</dbReference>
<evidence type="ECO:0000256" key="3">
    <source>
        <dbReference type="SAM" id="MobiDB-lite"/>
    </source>
</evidence>
<dbReference type="InterPro" id="IPR045116">
    <property type="entry name" value="Clp1/Grc3"/>
</dbReference>
<dbReference type="VEuPathDB" id="FungiDB:AeMF1_019965"/>
<organism evidence="6 7">
    <name type="scientific">Aphanomyces euteiches</name>
    <dbReference type="NCBI Taxonomy" id="100861"/>
    <lineage>
        <taxon>Eukaryota</taxon>
        <taxon>Sar</taxon>
        <taxon>Stramenopiles</taxon>
        <taxon>Oomycota</taxon>
        <taxon>Saprolegniomycetes</taxon>
        <taxon>Saprolegniales</taxon>
        <taxon>Verrucalvaceae</taxon>
        <taxon>Aphanomyces</taxon>
    </lineage>
</organism>
<comment type="caution">
    <text evidence="6">The sequence shown here is derived from an EMBL/GenBank/DDBJ whole genome shotgun (WGS) entry which is preliminary data.</text>
</comment>
<dbReference type="GO" id="GO:0006388">
    <property type="term" value="P:tRNA splicing, via endonucleolytic cleavage and ligation"/>
    <property type="evidence" value="ECO:0007669"/>
    <property type="project" value="TreeGrafter"/>
</dbReference>
<dbReference type="InterPro" id="IPR010655">
    <property type="entry name" value="Clp1_C"/>
</dbReference>
<evidence type="ECO:0000313" key="7">
    <source>
        <dbReference type="Proteomes" id="UP000481153"/>
    </source>
</evidence>
<protein>
    <submittedName>
        <fullName evidence="6">Uncharacterized protein</fullName>
    </submittedName>
</protein>
<dbReference type="Gene3D" id="3.40.50.300">
    <property type="entry name" value="P-loop containing nucleotide triphosphate hydrolases"/>
    <property type="match status" value="1"/>
</dbReference>